<dbReference type="Pfam" id="PF00350">
    <property type="entry name" value="Dynamin_N"/>
    <property type="match status" value="1"/>
</dbReference>
<dbReference type="PANTHER" id="PTHR11566">
    <property type="entry name" value="DYNAMIN"/>
    <property type="match status" value="1"/>
</dbReference>
<dbReference type="PANTHER" id="PTHR11566:SF66">
    <property type="entry name" value="INTERFERON-INDUCED GTP-BINDING PROTEIN MX"/>
    <property type="match status" value="1"/>
</dbReference>
<dbReference type="SMART" id="SM00053">
    <property type="entry name" value="DYNc"/>
    <property type="match status" value="1"/>
</dbReference>
<evidence type="ECO:0000313" key="5">
    <source>
        <dbReference type="EMBL" id="KAK1466162.1"/>
    </source>
</evidence>
<dbReference type="PRINTS" id="PR00195">
    <property type="entry name" value="DYNAMIN"/>
</dbReference>
<dbReference type="EMBL" id="MLFU01000314">
    <property type="protein sequence ID" value="KAK1466162.1"/>
    <property type="molecule type" value="Genomic_DNA"/>
</dbReference>
<evidence type="ECO:0000313" key="6">
    <source>
        <dbReference type="Proteomes" id="UP001227543"/>
    </source>
</evidence>
<dbReference type="InterPro" id="IPR020850">
    <property type="entry name" value="GED_dom"/>
</dbReference>
<dbReference type="Gene3D" id="3.40.50.300">
    <property type="entry name" value="P-loop containing nucleotide triphosphate hydrolases"/>
    <property type="match status" value="1"/>
</dbReference>
<evidence type="ECO:0000256" key="2">
    <source>
        <dbReference type="ARBA" id="ARBA00023134"/>
    </source>
</evidence>
<gene>
    <name evidence="5" type="ORF">CTAM01_17038</name>
</gene>
<dbReference type="Proteomes" id="UP001227543">
    <property type="component" value="Unassembled WGS sequence"/>
</dbReference>
<dbReference type="InterPro" id="IPR030381">
    <property type="entry name" value="G_DYNAMIN_dom"/>
</dbReference>
<keyword evidence="6" id="KW-1185">Reference proteome</keyword>
<sequence length="810" mass="91765">SQEAFCRSNHLTAKVFLTDKTVPPYPLDILPIGHASVACTLQHTTYCLNNMEEVSEEMPLPDPSLCDNGRTFGTLSTTLEGLQTEDQRRVLDTITQLRKCGLDGILSLPDIVVCGDQSAGKSSVLEALTEIPFPRNDNLCTQFATEISLRRELSESLTVRVIPGNERGQEDQKRIREFSESITDFKELPFVIGAAKKVMGIGNGGCTSSQLGQAPDSAFSKDTLSIEINGPDRPQLTLIDIPGLIQSATKGVSENDVALVADITDRYIKRPRTICLAVVSATNDAANQPILQRVRRFDPRGERTLGIITKPDQLPEGSGSESQFLELARNENVFFKLGWHVIRNRRFSENEFSFWERNATEAQFFRTSNFRNLPRDIVGIETLRRRLSQLLFEHVKTELPQLSGDLERVLQVDRHDLSLLGDVRSDPTACRVYLTKLTMECQEICKASLNGNYEHSYFKMGAEESFSLQNKSTIARLRAAVQYSNEVFAETLRQKGHKYHFLSTAAKGLVASEDLDQNQTSIEPSPKPLSRKKSGAWVHKMLLRSRGTELIGNFNPRLIGELFWEQCQPWENLARNHIEQVGQLCKDFLANLLEQKVPKEMKGRIWTFMVQDTLNERKQAAYDELGKLMNDIKEFPINYNHYYTDTIEQRRRERLKIHLESLLPGTFTQAPPVNCSRGHHYDKFDPGMEMNSVISACLSSNVNSIDMNKFSSDEALDCLRAIYKVQYKTFVANVTTQVIERHMIRGLDRLFSPLVIISMADDKVEAIASERPESRRQRIFLSNRVQKLEEGRRIFRELIGTQSVANANGH</sequence>
<keyword evidence="2" id="KW-0342">GTP-binding</keyword>
<dbReference type="InterPro" id="IPR001401">
    <property type="entry name" value="Dynamin_GTPase"/>
</dbReference>
<name>A0ABQ9QGT1_9PEZI</name>
<evidence type="ECO:0000256" key="1">
    <source>
        <dbReference type="ARBA" id="ARBA00022741"/>
    </source>
</evidence>
<dbReference type="RefSeq" id="XP_060372395.1">
    <property type="nucleotide sequence ID" value="XM_060533030.1"/>
</dbReference>
<evidence type="ECO:0000259" key="3">
    <source>
        <dbReference type="PROSITE" id="PS51388"/>
    </source>
</evidence>
<accession>A0ABQ9QGT1</accession>
<evidence type="ECO:0000259" key="4">
    <source>
        <dbReference type="PROSITE" id="PS51718"/>
    </source>
</evidence>
<protein>
    <submittedName>
        <fullName evidence="5">Interferon-induced GTP-binding protein Mx</fullName>
    </submittedName>
</protein>
<dbReference type="PROSITE" id="PS51718">
    <property type="entry name" value="G_DYNAMIN_2"/>
    <property type="match status" value="1"/>
</dbReference>
<dbReference type="InterPro" id="IPR045063">
    <property type="entry name" value="Dynamin_N"/>
</dbReference>
<dbReference type="CDD" id="cd08771">
    <property type="entry name" value="DLP_1"/>
    <property type="match status" value="1"/>
</dbReference>
<dbReference type="InterPro" id="IPR022812">
    <property type="entry name" value="Dynamin"/>
</dbReference>
<feature type="domain" description="GED" evidence="3">
    <location>
        <begin position="712"/>
        <end position="803"/>
    </location>
</feature>
<dbReference type="SUPFAM" id="SSF52540">
    <property type="entry name" value="P-loop containing nucleoside triphosphate hydrolases"/>
    <property type="match status" value="1"/>
</dbReference>
<dbReference type="PROSITE" id="PS51388">
    <property type="entry name" value="GED"/>
    <property type="match status" value="1"/>
</dbReference>
<dbReference type="InterPro" id="IPR000375">
    <property type="entry name" value="Dynamin_stalk"/>
</dbReference>
<reference evidence="5 6" key="1">
    <citation type="submission" date="2016-10" db="EMBL/GenBank/DDBJ databases">
        <title>The genome sequence of Colletotrichum fioriniae PJ7.</title>
        <authorList>
            <person name="Baroncelli R."/>
        </authorList>
    </citation>
    <scope>NUCLEOTIDE SEQUENCE [LARGE SCALE GENOMIC DNA]</scope>
    <source>
        <strain evidence="5 6">Tom-12</strain>
    </source>
</reference>
<feature type="non-terminal residue" evidence="5">
    <location>
        <position position="1"/>
    </location>
</feature>
<comment type="caution">
    <text evidence="5">The sequence shown here is derived from an EMBL/GenBank/DDBJ whole genome shotgun (WGS) entry which is preliminary data.</text>
</comment>
<dbReference type="Pfam" id="PF01031">
    <property type="entry name" value="Dynamin_M"/>
    <property type="match status" value="1"/>
</dbReference>
<dbReference type="GeneID" id="85417268"/>
<proteinExistence type="predicted"/>
<organism evidence="5 6">
    <name type="scientific">Colletotrichum tamarilloi</name>
    <dbReference type="NCBI Taxonomy" id="1209934"/>
    <lineage>
        <taxon>Eukaryota</taxon>
        <taxon>Fungi</taxon>
        <taxon>Dikarya</taxon>
        <taxon>Ascomycota</taxon>
        <taxon>Pezizomycotina</taxon>
        <taxon>Sordariomycetes</taxon>
        <taxon>Hypocreomycetidae</taxon>
        <taxon>Glomerellales</taxon>
        <taxon>Glomerellaceae</taxon>
        <taxon>Colletotrichum</taxon>
        <taxon>Colletotrichum acutatum species complex</taxon>
    </lineage>
</organism>
<feature type="domain" description="Dynamin-type G" evidence="4">
    <location>
        <begin position="105"/>
        <end position="400"/>
    </location>
</feature>
<dbReference type="InterPro" id="IPR027417">
    <property type="entry name" value="P-loop_NTPase"/>
</dbReference>
<keyword evidence="1" id="KW-0547">Nucleotide-binding</keyword>